<feature type="domain" description="ABC transmembrane type-1" evidence="9">
    <location>
        <begin position="157"/>
        <end position="438"/>
    </location>
</feature>
<keyword evidence="5 7" id="KW-1133">Transmembrane helix</keyword>
<dbReference type="EMBL" id="CP011797">
    <property type="protein sequence ID" value="ATX78086.1"/>
    <property type="molecule type" value="Genomic_DNA"/>
</dbReference>
<dbReference type="GO" id="GO:0008234">
    <property type="term" value="F:cysteine-type peptidase activity"/>
    <property type="evidence" value="ECO:0007669"/>
    <property type="project" value="InterPro"/>
</dbReference>
<keyword evidence="2 7" id="KW-0812">Transmembrane</keyword>
<evidence type="ECO:0000256" key="3">
    <source>
        <dbReference type="ARBA" id="ARBA00022741"/>
    </source>
</evidence>
<gene>
    <name evidence="11" type="ORF">REIFOR_02966</name>
</gene>
<dbReference type="GO" id="GO:0016887">
    <property type="term" value="F:ATP hydrolysis activity"/>
    <property type="evidence" value="ECO:0007669"/>
    <property type="project" value="InterPro"/>
</dbReference>
<dbReference type="InterPro" id="IPR005074">
    <property type="entry name" value="Peptidase_C39"/>
</dbReference>
<keyword evidence="4 11" id="KW-0067">ATP-binding</keyword>
<dbReference type="OrthoDB" id="9806127at2"/>
<feature type="transmembrane region" description="Helical" evidence="7">
    <location>
        <begin position="156"/>
        <end position="177"/>
    </location>
</feature>
<evidence type="ECO:0000259" key="8">
    <source>
        <dbReference type="PROSITE" id="PS50893"/>
    </source>
</evidence>
<proteinExistence type="predicted"/>
<dbReference type="CDD" id="cd18567">
    <property type="entry name" value="ABC_6TM_CvaB_RaxB_like"/>
    <property type="match status" value="1"/>
</dbReference>
<dbReference type="Proteomes" id="UP000229757">
    <property type="component" value="Chromosome"/>
</dbReference>
<evidence type="ECO:0000256" key="2">
    <source>
        <dbReference type="ARBA" id="ARBA00022692"/>
    </source>
</evidence>
<comment type="subcellular location">
    <subcellularLocation>
        <location evidence="1">Cell membrane</location>
        <topology evidence="1">Multi-pass membrane protein</topology>
    </subcellularLocation>
</comment>
<dbReference type="InterPro" id="IPR011527">
    <property type="entry name" value="ABC1_TM_dom"/>
</dbReference>
<organism evidence="11 12">
    <name type="scientific">Reinekea forsetii</name>
    <dbReference type="NCBI Taxonomy" id="1336806"/>
    <lineage>
        <taxon>Bacteria</taxon>
        <taxon>Pseudomonadati</taxon>
        <taxon>Pseudomonadota</taxon>
        <taxon>Gammaproteobacteria</taxon>
        <taxon>Oceanospirillales</taxon>
        <taxon>Saccharospirillaceae</taxon>
        <taxon>Reinekea</taxon>
    </lineage>
</organism>
<evidence type="ECO:0000259" key="10">
    <source>
        <dbReference type="PROSITE" id="PS50990"/>
    </source>
</evidence>
<evidence type="ECO:0000313" key="11">
    <source>
        <dbReference type="EMBL" id="ATX78086.1"/>
    </source>
</evidence>
<evidence type="ECO:0000256" key="7">
    <source>
        <dbReference type="SAM" id="Phobius"/>
    </source>
</evidence>
<feature type="transmembrane region" description="Helical" evidence="7">
    <location>
        <begin position="393"/>
        <end position="416"/>
    </location>
</feature>
<evidence type="ECO:0000256" key="1">
    <source>
        <dbReference type="ARBA" id="ARBA00004651"/>
    </source>
</evidence>
<dbReference type="GO" id="GO:0005886">
    <property type="term" value="C:plasma membrane"/>
    <property type="evidence" value="ECO:0007669"/>
    <property type="project" value="UniProtKB-SubCell"/>
</dbReference>
<dbReference type="Pfam" id="PF03412">
    <property type="entry name" value="Peptidase_C39"/>
    <property type="match status" value="1"/>
</dbReference>
<keyword evidence="12" id="KW-1185">Reference proteome</keyword>
<dbReference type="Gene3D" id="3.40.50.300">
    <property type="entry name" value="P-loop containing nucleotide triphosphate hydrolases"/>
    <property type="match status" value="1"/>
</dbReference>
<feature type="domain" description="Peptidase C39" evidence="10">
    <location>
        <begin position="6"/>
        <end position="125"/>
    </location>
</feature>
<reference evidence="11 12" key="1">
    <citation type="journal article" date="2017" name="Environ. Microbiol.">
        <title>Genomic and physiological analyses of 'Reinekea forsetii' reveal a versatile opportunistic lifestyle during spring algae blooms.</title>
        <authorList>
            <person name="Avci B."/>
            <person name="Hahnke R.L."/>
            <person name="Chafee M."/>
            <person name="Fischer T."/>
            <person name="Gruber-Vodicka H."/>
            <person name="Tegetmeyer H.E."/>
            <person name="Harder J."/>
            <person name="Fuchs B.M."/>
            <person name="Amann R.I."/>
            <person name="Teeling H."/>
        </authorList>
    </citation>
    <scope>NUCLEOTIDE SEQUENCE [LARGE SCALE GENOMIC DNA]</scope>
    <source>
        <strain evidence="11 12">Hel1_31_D35</strain>
    </source>
</reference>
<dbReference type="SMART" id="SM00382">
    <property type="entry name" value="AAA"/>
    <property type="match status" value="1"/>
</dbReference>
<dbReference type="CDD" id="cd02419">
    <property type="entry name" value="Peptidase_C39C"/>
    <property type="match status" value="1"/>
</dbReference>
<feature type="domain" description="ABC transporter" evidence="8">
    <location>
        <begin position="474"/>
        <end position="689"/>
    </location>
</feature>
<dbReference type="PROSITE" id="PS50929">
    <property type="entry name" value="ABC_TM1F"/>
    <property type="match status" value="1"/>
</dbReference>
<keyword evidence="6 7" id="KW-0472">Membrane</keyword>
<protein>
    <submittedName>
        <fullName evidence="11">Toxin secretion ABC transporter ATP-binding protein subunit/permease</fullName>
    </submittedName>
</protein>
<dbReference type="InterPro" id="IPR003593">
    <property type="entry name" value="AAA+_ATPase"/>
</dbReference>
<feature type="transmembrane region" description="Helical" evidence="7">
    <location>
        <begin position="192"/>
        <end position="219"/>
    </location>
</feature>
<evidence type="ECO:0000256" key="4">
    <source>
        <dbReference type="ARBA" id="ARBA00022840"/>
    </source>
</evidence>
<evidence type="ECO:0000256" key="5">
    <source>
        <dbReference type="ARBA" id="ARBA00022989"/>
    </source>
</evidence>
<dbReference type="KEGG" id="rfo:REIFOR_02966"/>
<dbReference type="GO" id="GO:0005524">
    <property type="term" value="F:ATP binding"/>
    <property type="evidence" value="ECO:0007669"/>
    <property type="project" value="UniProtKB-KW"/>
</dbReference>
<dbReference type="Gene3D" id="3.90.70.10">
    <property type="entry name" value="Cysteine proteinases"/>
    <property type="match status" value="1"/>
</dbReference>
<dbReference type="SUPFAM" id="SSF90123">
    <property type="entry name" value="ABC transporter transmembrane region"/>
    <property type="match status" value="1"/>
</dbReference>
<dbReference type="Pfam" id="PF00664">
    <property type="entry name" value="ABC_membrane"/>
    <property type="match status" value="1"/>
</dbReference>
<dbReference type="RefSeq" id="WP_100258298.1">
    <property type="nucleotide sequence ID" value="NZ_CP011797.1"/>
</dbReference>
<dbReference type="GO" id="GO:0140359">
    <property type="term" value="F:ABC-type transporter activity"/>
    <property type="evidence" value="ECO:0007669"/>
    <property type="project" value="InterPro"/>
</dbReference>
<sequence>MKILLQTEIAECGLACVGMVAGHYGYVSDLSMLRNQFKISSQGTNLKQLMDIAAKLELAGRALQLDLEHLSQLQLPCILHWDMNHFVVLKAVGKNKVVLLDPAIGEVTYSHDEFAKHFTGIALELTPTAKFEKKEVRQRLSLSHFWQRIFGLKRNLITIIVLSFLLQIFAVVAPFYMQTVVDDVLLRQDSSLLLVLALGFGLLMLIQTATNTLRGFIILHLSTKLNYQMAANLFRHLIRLPLDYFQKRHIGDVVSRFGSLQQVKDLLTTGLVSSIVDGVMALITLTAMFIYSVKVAFVVLFVVALYTLLRFALYRPFRRLSEESIVAHAKEDSNFMETVRAIQTVKLFQRENDRQNLWQNRYTEALNTDVSLAKWGIGYQTINQLLFGIENVIVIYLLATSVMGNLMSLGMLYAFMSYKNQFVDRMDGLIDMLIEFKMIGLHLDRLADITFTDAEDVDRHTANLQHLPDMIGKLEVKNLTFRYSATDDPIFENISFSIAAGQSAAIVGPSGCGKTTLLKVMMGLLKADSGQVLIDGVDINKRDDYRTQIAAVMQDDQLLSGSVAENIACFDPKLDFERIGACAVAAAVHEDILKFGMQYNTLVGDMGTSLSGGQKQRVILARALYRDPKLLFLDEATSHLDLDNESIVNANVKQMNITRVLVAHRTETVKSADVVIDLGRLNSAKDGRD</sequence>
<dbReference type="PROSITE" id="PS50990">
    <property type="entry name" value="PEPTIDASE_C39"/>
    <property type="match status" value="1"/>
</dbReference>
<dbReference type="Pfam" id="PF00005">
    <property type="entry name" value="ABC_tran"/>
    <property type="match status" value="1"/>
</dbReference>
<dbReference type="InterPro" id="IPR027417">
    <property type="entry name" value="P-loop_NTPase"/>
</dbReference>
<dbReference type="InterPro" id="IPR039421">
    <property type="entry name" value="Type_1_exporter"/>
</dbReference>
<dbReference type="GO" id="GO:0034040">
    <property type="term" value="F:ATPase-coupled lipid transmembrane transporter activity"/>
    <property type="evidence" value="ECO:0007669"/>
    <property type="project" value="TreeGrafter"/>
</dbReference>
<dbReference type="PROSITE" id="PS50893">
    <property type="entry name" value="ABC_TRANSPORTER_2"/>
    <property type="match status" value="1"/>
</dbReference>
<dbReference type="GO" id="GO:0006508">
    <property type="term" value="P:proteolysis"/>
    <property type="evidence" value="ECO:0007669"/>
    <property type="project" value="InterPro"/>
</dbReference>
<dbReference type="InterPro" id="IPR033838">
    <property type="entry name" value="CvaB_peptidase"/>
</dbReference>
<dbReference type="Gene3D" id="1.20.1560.10">
    <property type="entry name" value="ABC transporter type 1, transmembrane domain"/>
    <property type="match status" value="1"/>
</dbReference>
<dbReference type="PANTHER" id="PTHR24221:SF606">
    <property type="entry name" value="COLICIN V SECRETION-PROCESSING ATP-BINDING PROTEIN"/>
    <property type="match status" value="1"/>
</dbReference>
<dbReference type="AlphaFoldDB" id="A0A2K8L0U2"/>
<dbReference type="PANTHER" id="PTHR24221">
    <property type="entry name" value="ATP-BINDING CASSETTE SUB-FAMILY B"/>
    <property type="match status" value="1"/>
</dbReference>
<dbReference type="InterPro" id="IPR003439">
    <property type="entry name" value="ABC_transporter-like_ATP-bd"/>
</dbReference>
<keyword evidence="3" id="KW-0547">Nucleotide-binding</keyword>
<name>A0A2K8L0U2_9GAMM</name>
<dbReference type="InterPro" id="IPR017871">
    <property type="entry name" value="ABC_transporter-like_CS"/>
</dbReference>
<evidence type="ECO:0000259" key="9">
    <source>
        <dbReference type="PROSITE" id="PS50929"/>
    </source>
</evidence>
<feature type="transmembrane region" description="Helical" evidence="7">
    <location>
        <begin position="295"/>
        <end position="313"/>
    </location>
</feature>
<dbReference type="PROSITE" id="PS00211">
    <property type="entry name" value="ABC_TRANSPORTER_1"/>
    <property type="match status" value="1"/>
</dbReference>
<evidence type="ECO:0000313" key="12">
    <source>
        <dbReference type="Proteomes" id="UP000229757"/>
    </source>
</evidence>
<feature type="transmembrane region" description="Helical" evidence="7">
    <location>
        <begin position="266"/>
        <end position="289"/>
    </location>
</feature>
<dbReference type="InterPro" id="IPR036640">
    <property type="entry name" value="ABC1_TM_sf"/>
</dbReference>
<dbReference type="SUPFAM" id="SSF52540">
    <property type="entry name" value="P-loop containing nucleoside triphosphate hydrolases"/>
    <property type="match status" value="1"/>
</dbReference>
<evidence type="ECO:0000256" key="6">
    <source>
        <dbReference type="ARBA" id="ARBA00023136"/>
    </source>
</evidence>
<accession>A0A2K8L0U2</accession>